<reference evidence="4 5" key="1">
    <citation type="submission" date="2009-01" db="EMBL/GenBank/DDBJ databases">
        <title>Complete sequence of Geobacter sp. FRC-32.</title>
        <authorList>
            <consortium name="US DOE Joint Genome Institute"/>
            <person name="Lucas S."/>
            <person name="Copeland A."/>
            <person name="Lapidus A."/>
            <person name="Glavina del Rio T."/>
            <person name="Dalin E."/>
            <person name="Tice H."/>
            <person name="Bruce D."/>
            <person name="Goodwin L."/>
            <person name="Pitluck S."/>
            <person name="Saunders E."/>
            <person name="Brettin T."/>
            <person name="Detter J.C."/>
            <person name="Han C."/>
            <person name="Larimer F."/>
            <person name="Land M."/>
            <person name="Hauser L."/>
            <person name="Kyrpides N."/>
            <person name="Ovchinnikova G."/>
            <person name="Kostka J."/>
            <person name="Richardson P."/>
        </authorList>
    </citation>
    <scope>NUCLEOTIDE SEQUENCE [LARGE SCALE GENOMIC DNA]</scope>
    <source>
        <strain evidence="5">DSM 22248 / JCM 15807 / FRC-32</strain>
    </source>
</reference>
<dbReference type="CDD" id="cd00077">
    <property type="entry name" value="HDc"/>
    <property type="match status" value="1"/>
</dbReference>
<proteinExistence type="predicted"/>
<dbReference type="PROSITE" id="PS50110">
    <property type="entry name" value="RESPONSE_REGULATORY"/>
    <property type="match status" value="1"/>
</dbReference>
<name>B9M662_GEODF</name>
<dbReference type="AlphaFoldDB" id="B9M662"/>
<dbReference type="Pfam" id="PF00072">
    <property type="entry name" value="Response_reg"/>
    <property type="match status" value="1"/>
</dbReference>
<dbReference type="InterPro" id="IPR003607">
    <property type="entry name" value="HD/PDEase_dom"/>
</dbReference>
<feature type="domain" description="Response regulatory" evidence="2">
    <location>
        <begin position="8"/>
        <end position="125"/>
    </location>
</feature>
<dbReference type="PANTHER" id="PTHR45228:SF8">
    <property type="entry name" value="TWO-COMPONENT RESPONSE REGULATOR-RELATED"/>
    <property type="match status" value="1"/>
</dbReference>
<evidence type="ECO:0000259" key="3">
    <source>
        <dbReference type="PROSITE" id="PS51832"/>
    </source>
</evidence>
<dbReference type="Proteomes" id="UP000007721">
    <property type="component" value="Chromosome"/>
</dbReference>
<dbReference type="InterPro" id="IPR011006">
    <property type="entry name" value="CheY-like_superfamily"/>
</dbReference>
<keyword evidence="5" id="KW-1185">Reference proteome</keyword>
<evidence type="ECO:0000259" key="2">
    <source>
        <dbReference type="PROSITE" id="PS50110"/>
    </source>
</evidence>
<dbReference type="PROSITE" id="PS51832">
    <property type="entry name" value="HD_GYP"/>
    <property type="match status" value="1"/>
</dbReference>
<dbReference type="Pfam" id="PF13487">
    <property type="entry name" value="HD_5"/>
    <property type="match status" value="1"/>
</dbReference>
<dbReference type="KEGG" id="geo:Geob_3509"/>
<dbReference type="InterPro" id="IPR001789">
    <property type="entry name" value="Sig_transdc_resp-reg_receiver"/>
</dbReference>
<dbReference type="eggNOG" id="COG3437">
    <property type="taxonomic scope" value="Bacteria"/>
</dbReference>
<dbReference type="SUPFAM" id="SSF52172">
    <property type="entry name" value="CheY-like"/>
    <property type="match status" value="1"/>
</dbReference>
<gene>
    <name evidence="4" type="ordered locus">Geob_3509</name>
</gene>
<dbReference type="STRING" id="316067.Geob_3509"/>
<dbReference type="SMART" id="SM00471">
    <property type="entry name" value="HDc"/>
    <property type="match status" value="1"/>
</dbReference>
<accession>B9M662</accession>
<feature type="domain" description="HD-GYP" evidence="3">
    <location>
        <begin position="180"/>
        <end position="374"/>
    </location>
</feature>
<feature type="modified residue" description="4-aspartylphosphate" evidence="1">
    <location>
        <position position="59"/>
    </location>
</feature>
<protein>
    <submittedName>
        <fullName evidence="4">Response receiver-modulated cyclic diguanylate phosphodiesterase</fullName>
    </submittedName>
</protein>
<dbReference type="HOGENOM" id="CLU_000445_92_10_7"/>
<dbReference type="RefSeq" id="WP_012648578.1">
    <property type="nucleotide sequence ID" value="NC_011979.1"/>
</dbReference>
<dbReference type="Gene3D" id="3.40.50.2300">
    <property type="match status" value="1"/>
</dbReference>
<organism evidence="4 5">
    <name type="scientific">Geotalea daltonii (strain DSM 22248 / JCM 15807 / FRC-32)</name>
    <name type="common">Geobacter daltonii</name>
    <dbReference type="NCBI Taxonomy" id="316067"/>
    <lineage>
        <taxon>Bacteria</taxon>
        <taxon>Pseudomonadati</taxon>
        <taxon>Thermodesulfobacteriota</taxon>
        <taxon>Desulfuromonadia</taxon>
        <taxon>Geobacterales</taxon>
        <taxon>Geobacteraceae</taxon>
        <taxon>Geotalea</taxon>
    </lineage>
</organism>
<dbReference type="SMART" id="SM00448">
    <property type="entry name" value="REC"/>
    <property type="match status" value="1"/>
</dbReference>
<dbReference type="InterPro" id="IPR052020">
    <property type="entry name" value="Cyclic_di-GMP/3'3'-cGAMP_PDE"/>
</dbReference>
<keyword evidence="1" id="KW-0597">Phosphoprotein</keyword>
<dbReference type="SUPFAM" id="SSF109604">
    <property type="entry name" value="HD-domain/PDEase-like"/>
    <property type="match status" value="1"/>
</dbReference>
<dbReference type="EMBL" id="CP001390">
    <property type="protein sequence ID" value="ACM21850.1"/>
    <property type="molecule type" value="Genomic_DNA"/>
</dbReference>
<dbReference type="PANTHER" id="PTHR45228">
    <property type="entry name" value="CYCLIC DI-GMP PHOSPHODIESTERASE TM_0186-RELATED"/>
    <property type="match status" value="1"/>
</dbReference>
<dbReference type="GO" id="GO:0000160">
    <property type="term" value="P:phosphorelay signal transduction system"/>
    <property type="evidence" value="ECO:0007669"/>
    <property type="project" value="InterPro"/>
</dbReference>
<evidence type="ECO:0000313" key="4">
    <source>
        <dbReference type="EMBL" id="ACM21850.1"/>
    </source>
</evidence>
<sequence length="436" mass="48081">MVAQTTSTILVVDDEENILRAIVRLLMEENDINVLTAGSGSEGLSVLQAHPDVALILSDQRMPGMTGAEFLQQAKSLAPEAIRMVLTGYADINATMDAINKGGASCYITKPWDDGMLVQTLTEGVQRYRMTMENKRLSALVQQQNAELHEWNNGLKSRVMEQTTRIRQQMEELRLSGEIATRNWQNTILAFSSVIGLLDSLAKNHSNNVSAVAEESARKLQLTEDEIETIRVAALLHDIGKIGIEPGILRMRYELLDDEERAEYARHPVRGQAVVDVVEGLRSAGQIIRHHHELYDGTGFPDGLSGKDIPIGARIIAIADFVDTTISRMDASVSIESIMKSLKEKAESFFDPELLPTVQEVSTSYYIGLTDRSMVVQEISPKDLCTGMVLAREVISGTGLLLLNKGATLDEAKIHALKRYYSVDPPEGGVFVFVSQ</sequence>
<evidence type="ECO:0000313" key="5">
    <source>
        <dbReference type="Proteomes" id="UP000007721"/>
    </source>
</evidence>
<dbReference type="CDD" id="cd17569">
    <property type="entry name" value="REC_HupR-like"/>
    <property type="match status" value="1"/>
</dbReference>
<dbReference type="OrthoDB" id="5392850at2"/>
<evidence type="ECO:0000256" key="1">
    <source>
        <dbReference type="PROSITE-ProRule" id="PRU00169"/>
    </source>
</evidence>
<dbReference type="InterPro" id="IPR037522">
    <property type="entry name" value="HD_GYP_dom"/>
</dbReference>
<dbReference type="Gene3D" id="1.10.3210.10">
    <property type="entry name" value="Hypothetical protein af1432"/>
    <property type="match status" value="1"/>
</dbReference>